<dbReference type="InterPro" id="IPR038765">
    <property type="entry name" value="Papain-like_cys_pep_sf"/>
</dbReference>
<dbReference type="SMART" id="SM00230">
    <property type="entry name" value="CysPc"/>
    <property type="match status" value="1"/>
</dbReference>
<protein>
    <submittedName>
        <fullName evidence="1">Uncharacterized protein</fullName>
    </submittedName>
</protein>
<evidence type="ECO:0000313" key="1">
    <source>
        <dbReference type="EMBL" id="CAK9058900.1"/>
    </source>
</evidence>
<dbReference type="EMBL" id="CAXAMN010021374">
    <property type="protein sequence ID" value="CAK9058900.1"/>
    <property type="molecule type" value="Genomic_DNA"/>
</dbReference>
<dbReference type="Gene3D" id="2.60.120.380">
    <property type="match status" value="1"/>
</dbReference>
<dbReference type="PANTHER" id="PTHR46143:SF1">
    <property type="entry name" value="CALPAIN-7"/>
    <property type="match status" value="1"/>
</dbReference>
<sequence length="736" mass="81471">MQKAALRDWCSISQWLARQGHADQAPIIFEGRPDASKIRQGRVTDCSLMSVLSVLANYDNCCKTSTLESIVQGPVRRIQNTVEYSCCLFVNGIFRCVLVDDLVPVSTSGKLLCAHSASSRELWVLLIEKAVAKIMGGSYAMRGSNPSTDAFHLTGWIPETFPFKEETGESSTSQTEWMNIFDTAQQGFRDGHCVLCVGTTELPDATTSELALRSGYSEGVSSSTGLVAGHAYPVLQCRFEEGQRLLFLKNPWGHTRWKGRFGPGDLIWKSMPTLASKLGYNSEAAAVDDGAFWIPWEDVVRYFSHFYVAWSPAALQLHEVQAHGCWNPWPHFVQSILPDDTDILAFNPQFHLQLNEPLPAAEGVGLWVVLSRHIKSQADYNSHFISVSLYSGKSRICCPNTVLEQGVFSNGECALVKLRNNSANTQDFTVVVSQHGAKRAFNYTIQVYTQVAATLVELPPLVPNNYASGSVRGEWTRRTAGGCSNSVWSFFQNPQWSFTVPPEGLQELIFFLECQDVSVNLRLFTDAVARPEALRNATSSGAYRRGCCMLRLKDLEGLQTYVLVVSTFRPGVCGSYRLAWHASSSITMSPQPHPFVEGALAHPLKSVVQKMSIGSMVEMQLRLVEQTASTACQACRVSVRLQGSYDGGELPYLELSSAHPSRQAPYCVRLKASDAEQYFQLTGASVILFAQLKPLESYVLRAKVPRSPGARSAKLYINSDRLVLLDSPMSPRGRRR</sequence>
<dbReference type="InterPro" id="IPR022684">
    <property type="entry name" value="Calpain_cysteine_protease"/>
</dbReference>
<reference evidence="1 2" key="1">
    <citation type="submission" date="2024-02" db="EMBL/GenBank/DDBJ databases">
        <authorList>
            <person name="Chen Y."/>
            <person name="Shah S."/>
            <person name="Dougan E. K."/>
            <person name="Thang M."/>
            <person name="Chan C."/>
        </authorList>
    </citation>
    <scope>NUCLEOTIDE SEQUENCE [LARGE SCALE GENOMIC DNA]</scope>
</reference>
<proteinExistence type="predicted"/>
<dbReference type="InterPro" id="IPR022682">
    <property type="entry name" value="Calpain_domain_III"/>
</dbReference>
<name>A0ABP0N531_9DINO</name>
<dbReference type="PANTHER" id="PTHR46143">
    <property type="entry name" value="CALPAIN-7"/>
    <property type="match status" value="1"/>
</dbReference>
<keyword evidence="2" id="KW-1185">Reference proteome</keyword>
<dbReference type="SUPFAM" id="SSF54001">
    <property type="entry name" value="Cysteine proteinases"/>
    <property type="match status" value="1"/>
</dbReference>
<dbReference type="InterPro" id="IPR036213">
    <property type="entry name" value="Calpain_III_sf"/>
</dbReference>
<evidence type="ECO:0000313" key="2">
    <source>
        <dbReference type="Proteomes" id="UP001642484"/>
    </source>
</evidence>
<accession>A0ABP0N531</accession>
<organism evidence="1 2">
    <name type="scientific">Durusdinium trenchii</name>
    <dbReference type="NCBI Taxonomy" id="1381693"/>
    <lineage>
        <taxon>Eukaryota</taxon>
        <taxon>Sar</taxon>
        <taxon>Alveolata</taxon>
        <taxon>Dinophyceae</taxon>
        <taxon>Suessiales</taxon>
        <taxon>Symbiodiniaceae</taxon>
        <taxon>Durusdinium</taxon>
    </lineage>
</organism>
<dbReference type="InterPro" id="IPR022683">
    <property type="entry name" value="Calpain_III"/>
</dbReference>
<dbReference type="Pfam" id="PF01067">
    <property type="entry name" value="Calpain_III"/>
    <property type="match status" value="1"/>
</dbReference>
<gene>
    <name evidence="1" type="ORF">CCMP2556_LOCUS29033</name>
</gene>
<dbReference type="InterPro" id="IPR051297">
    <property type="entry name" value="PalB/RIM13"/>
</dbReference>
<dbReference type="Gene3D" id="3.90.70.10">
    <property type="entry name" value="Cysteine proteinases"/>
    <property type="match status" value="1"/>
</dbReference>
<dbReference type="Pfam" id="PF00648">
    <property type="entry name" value="Peptidase_C2"/>
    <property type="match status" value="1"/>
</dbReference>
<dbReference type="SUPFAM" id="SSF49758">
    <property type="entry name" value="Calpain large subunit, middle domain (domain III)"/>
    <property type="match status" value="2"/>
</dbReference>
<dbReference type="InterPro" id="IPR001300">
    <property type="entry name" value="Peptidase_C2_calpain_cat"/>
</dbReference>
<dbReference type="Proteomes" id="UP001642484">
    <property type="component" value="Unassembled WGS sequence"/>
</dbReference>
<comment type="caution">
    <text evidence="1">The sequence shown here is derived from an EMBL/GenBank/DDBJ whole genome shotgun (WGS) entry which is preliminary data.</text>
</comment>
<dbReference type="PROSITE" id="PS50203">
    <property type="entry name" value="CALPAIN_CAT"/>
    <property type="match status" value="1"/>
</dbReference>
<dbReference type="PRINTS" id="PR00704">
    <property type="entry name" value="CALPAIN"/>
</dbReference>
<dbReference type="SMART" id="SM00720">
    <property type="entry name" value="calpain_III"/>
    <property type="match status" value="1"/>
</dbReference>